<keyword evidence="4" id="KW-1185">Reference proteome</keyword>
<evidence type="ECO:0000256" key="2">
    <source>
        <dbReference type="SAM" id="SignalP"/>
    </source>
</evidence>
<sequence length="97" mass="10702">MRILLALILPAALSGCLAKAVVDTAVDVATLPVKAGSKAVDLATTSASEKDEKFIRRMRKDCERWEKDREKAERKARASGDWSDIPEPPNQNCGYTR</sequence>
<gene>
    <name evidence="3" type="ORF">KCG44_01995</name>
</gene>
<evidence type="ECO:0000313" key="3">
    <source>
        <dbReference type="EMBL" id="MBV7255551.1"/>
    </source>
</evidence>
<evidence type="ECO:0000256" key="1">
    <source>
        <dbReference type="SAM" id="MobiDB-lite"/>
    </source>
</evidence>
<feature type="region of interest" description="Disordered" evidence="1">
    <location>
        <begin position="65"/>
        <end position="97"/>
    </location>
</feature>
<protein>
    <recommendedName>
        <fullName evidence="5">Lipoprotein</fullName>
    </recommendedName>
</protein>
<name>A0ABS6SC97_9SPHN</name>
<dbReference type="Proteomes" id="UP000722336">
    <property type="component" value="Unassembled WGS sequence"/>
</dbReference>
<evidence type="ECO:0000313" key="4">
    <source>
        <dbReference type="Proteomes" id="UP000722336"/>
    </source>
</evidence>
<proteinExistence type="predicted"/>
<accession>A0ABS6SC97</accession>
<evidence type="ECO:0008006" key="5">
    <source>
        <dbReference type="Google" id="ProtNLM"/>
    </source>
</evidence>
<dbReference type="RefSeq" id="WP_218443891.1">
    <property type="nucleotide sequence ID" value="NZ_JAGSPA010000001.1"/>
</dbReference>
<feature type="signal peptide" evidence="2">
    <location>
        <begin position="1"/>
        <end position="20"/>
    </location>
</feature>
<comment type="caution">
    <text evidence="3">The sequence shown here is derived from an EMBL/GenBank/DDBJ whole genome shotgun (WGS) entry which is preliminary data.</text>
</comment>
<organism evidence="3 4">
    <name type="scientific">Pacificimonas pallii</name>
    <dbReference type="NCBI Taxonomy" id="2827236"/>
    <lineage>
        <taxon>Bacteria</taxon>
        <taxon>Pseudomonadati</taxon>
        <taxon>Pseudomonadota</taxon>
        <taxon>Alphaproteobacteria</taxon>
        <taxon>Sphingomonadales</taxon>
        <taxon>Sphingosinicellaceae</taxon>
        <taxon>Pacificimonas</taxon>
    </lineage>
</organism>
<dbReference type="EMBL" id="JAGSPA010000001">
    <property type="protein sequence ID" value="MBV7255551.1"/>
    <property type="molecule type" value="Genomic_DNA"/>
</dbReference>
<feature type="compositionally biased region" description="Basic and acidic residues" evidence="1">
    <location>
        <begin position="65"/>
        <end position="78"/>
    </location>
</feature>
<dbReference type="PROSITE" id="PS51257">
    <property type="entry name" value="PROKAR_LIPOPROTEIN"/>
    <property type="match status" value="1"/>
</dbReference>
<feature type="chain" id="PRO_5045089644" description="Lipoprotein" evidence="2">
    <location>
        <begin position="21"/>
        <end position="97"/>
    </location>
</feature>
<reference evidence="3 4" key="1">
    <citation type="submission" date="2021-04" db="EMBL/GenBank/DDBJ databases">
        <authorList>
            <person name="Pira H."/>
            <person name="Risdian C."/>
            <person name="Wink J."/>
        </authorList>
    </citation>
    <scope>NUCLEOTIDE SEQUENCE [LARGE SCALE GENOMIC DNA]</scope>
    <source>
        <strain evidence="3 4">WHA3</strain>
    </source>
</reference>
<keyword evidence="2" id="KW-0732">Signal</keyword>